<dbReference type="InterPro" id="IPR006439">
    <property type="entry name" value="HAD-SF_hydro_IA"/>
</dbReference>
<keyword evidence="12" id="KW-1185">Reference proteome</keyword>
<dbReference type="InterPro" id="IPR036412">
    <property type="entry name" value="HAD-like_sf"/>
</dbReference>
<keyword evidence="3" id="KW-0597">Phosphoprotein</keyword>
<evidence type="ECO:0000256" key="2">
    <source>
        <dbReference type="ARBA" id="ARBA00006171"/>
    </source>
</evidence>
<dbReference type="Gene3D" id="1.10.150.240">
    <property type="entry name" value="Putative phosphatase, domain 2"/>
    <property type="match status" value="1"/>
</dbReference>
<comment type="cofactor">
    <cofactor evidence="1">
        <name>Mg(2+)</name>
        <dbReference type="ChEBI" id="CHEBI:18420"/>
    </cofactor>
</comment>
<dbReference type="RefSeq" id="WP_378486294.1">
    <property type="nucleotide sequence ID" value="NZ_JBHUFB010000012.1"/>
</dbReference>
<sequence>MTPPVEDEPGRGPGVILRGREFSAVIFDLDGVITDTAAVHRRAWAAVFDEFLARHHREQSGFSEQDYLAYVDGRNRADGVRSFLDSRSITLPETTAEDEPAAASVAALAERKDRLFHELLDAEGPHPIAPTVDLIRRLRSAGVPVAVVSASRNAATVLSRAEVAVDVRVDGIDADRLGLPGKPDPALFLEAARRLRLDPTDAVVVEDAESGVAAAKRGGFGQVVGIATAGHASALERSGADVVVPDVAALTWSTTPAVERRRRPDRIQGG</sequence>
<dbReference type="Pfam" id="PF00702">
    <property type="entry name" value="Hydrolase"/>
    <property type="match status" value="1"/>
</dbReference>
<proteinExistence type="inferred from homology"/>
<dbReference type="EC" id="5.4.2.6" evidence="9"/>
<dbReference type="Gene3D" id="3.40.50.1000">
    <property type="entry name" value="HAD superfamily/HAD-like"/>
    <property type="match status" value="1"/>
</dbReference>
<dbReference type="NCBIfam" id="TIGR02009">
    <property type="entry name" value="PGMB-YQAB-SF"/>
    <property type="match status" value="1"/>
</dbReference>
<dbReference type="Proteomes" id="UP001597286">
    <property type="component" value="Unassembled WGS sequence"/>
</dbReference>
<protein>
    <recommendedName>
        <fullName evidence="10">Beta-phosphoglucomutase</fullName>
        <ecNumber evidence="9">5.4.2.6</ecNumber>
    </recommendedName>
</protein>
<keyword evidence="7" id="KW-0119">Carbohydrate metabolism</keyword>
<dbReference type="SFLD" id="SFLDG01129">
    <property type="entry name" value="C1.5:_HAD__Beta-PGM__Phosphata"/>
    <property type="match status" value="1"/>
</dbReference>
<evidence type="ECO:0000256" key="3">
    <source>
        <dbReference type="ARBA" id="ARBA00022553"/>
    </source>
</evidence>
<comment type="catalytic activity">
    <reaction evidence="8">
        <text>beta-D-glucose 1-phosphate = beta-D-glucose 6-phosphate</text>
        <dbReference type="Rhea" id="RHEA:20113"/>
        <dbReference type="ChEBI" id="CHEBI:57684"/>
        <dbReference type="ChEBI" id="CHEBI:58247"/>
        <dbReference type="EC" id="5.4.2.6"/>
    </reaction>
</comment>
<dbReference type="PANTHER" id="PTHR46193:SF18">
    <property type="entry name" value="HEXITOL PHOSPHATASE B"/>
    <property type="match status" value="1"/>
</dbReference>
<evidence type="ECO:0000313" key="11">
    <source>
        <dbReference type="EMBL" id="MFD1813807.1"/>
    </source>
</evidence>
<dbReference type="InterPro" id="IPR010976">
    <property type="entry name" value="B-phosphoglucomutase_hydrolase"/>
</dbReference>
<dbReference type="InterPro" id="IPR023198">
    <property type="entry name" value="PGP-like_dom2"/>
</dbReference>
<dbReference type="NCBIfam" id="TIGR01509">
    <property type="entry name" value="HAD-SF-IA-v3"/>
    <property type="match status" value="1"/>
</dbReference>
<evidence type="ECO:0000256" key="1">
    <source>
        <dbReference type="ARBA" id="ARBA00001946"/>
    </source>
</evidence>
<accession>A0ABW4P7W4</accession>
<evidence type="ECO:0000256" key="4">
    <source>
        <dbReference type="ARBA" id="ARBA00022723"/>
    </source>
</evidence>
<evidence type="ECO:0000313" key="12">
    <source>
        <dbReference type="Proteomes" id="UP001597286"/>
    </source>
</evidence>
<keyword evidence="6" id="KW-0413">Isomerase</keyword>
<dbReference type="SUPFAM" id="SSF56784">
    <property type="entry name" value="HAD-like"/>
    <property type="match status" value="1"/>
</dbReference>
<evidence type="ECO:0000256" key="10">
    <source>
        <dbReference type="ARBA" id="ARBA00044991"/>
    </source>
</evidence>
<dbReference type="InterPro" id="IPR023214">
    <property type="entry name" value="HAD_sf"/>
</dbReference>
<name>A0ABW4P7W4_9NOCA</name>
<dbReference type="SFLD" id="SFLDS00003">
    <property type="entry name" value="Haloacid_Dehalogenase"/>
    <property type="match status" value="1"/>
</dbReference>
<dbReference type="GO" id="GO:0016787">
    <property type="term" value="F:hydrolase activity"/>
    <property type="evidence" value="ECO:0007669"/>
    <property type="project" value="UniProtKB-KW"/>
</dbReference>
<comment type="similarity">
    <text evidence="2">Belongs to the HAD-like hydrolase superfamily. CbbY/CbbZ/Gph/YieH family.</text>
</comment>
<keyword evidence="11" id="KW-0378">Hydrolase</keyword>
<evidence type="ECO:0000256" key="9">
    <source>
        <dbReference type="ARBA" id="ARBA00044968"/>
    </source>
</evidence>
<evidence type="ECO:0000256" key="7">
    <source>
        <dbReference type="ARBA" id="ARBA00023277"/>
    </source>
</evidence>
<dbReference type="PANTHER" id="PTHR46193">
    <property type="entry name" value="6-PHOSPHOGLUCONATE PHOSPHATASE"/>
    <property type="match status" value="1"/>
</dbReference>
<dbReference type="EMBL" id="JBHUFB010000012">
    <property type="protein sequence ID" value="MFD1813807.1"/>
    <property type="molecule type" value="Genomic_DNA"/>
</dbReference>
<gene>
    <name evidence="11" type="ORF">ACFSJG_16430</name>
</gene>
<keyword evidence="4" id="KW-0479">Metal-binding</keyword>
<reference evidence="12" key="1">
    <citation type="journal article" date="2019" name="Int. J. Syst. Evol. Microbiol.">
        <title>The Global Catalogue of Microorganisms (GCM) 10K type strain sequencing project: providing services to taxonomists for standard genome sequencing and annotation.</title>
        <authorList>
            <consortium name="The Broad Institute Genomics Platform"/>
            <consortium name="The Broad Institute Genome Sequencing Center for Infectious Disease"/>
            <person name="Wu L."/>
            <person name="Ma J."/>
        </authorList>
    </citation>
    <scope>NUCLEOTIDE SEQUENCE [LARGE SCALE GENOMIC DNA]</scope>
    <source>
        <strain evidence="12">DT72</strain>
    </source>
</reference>
<organism evidence="11 12">
    <name type="scientific">Rhodococcus gannanensis</name>
    <dbReference type="NCBI Taxonomy" id="1960308"/>
    <lineage>
        <taxon>Bacteria</taxon>
        <taxon>Bacillati</taxon>
        <taxon>Actinomycetota</taxon>
        <taxon>Actinomycetes</taxon>
        <taxon>Mycobacteriales</taxon>
        <taxon>Nocardiaceae</taxon>
        <taxon>Rhodococcus</taxon>
    </lineage>
</organism>
<evidence type="ECO:0000256" key="8">
    <source>
        <dbReference type="ARBA" id="ARBA00044926"/>
    </source>
</evidence>
<dbReference type="InterPro" id="IPR051600">
    <property type="entry name" value="Beta-PGM-like"/>
</dbReference>
<keyword evidence="5" id="KW-0460">Magnesium</keyword>
<comment type="caution">
    <text evidence="11">The sequence shown here is derived from an EMBL/GenBank/DDBJ whole genome shotgun (WGS) entry which is preliminary data.</text>
</comment>
<evidence type="ECO:0000256" key="6">
    <source>
        <dbReference type="ARBA" id="ARBA00023235"/>
    </source>
</evidence>
<evidence type="ECO:0000256" key="5">
    <source>
        <dbReference type="ARBA" id="ARBA00022842"/>
    </source>
</evidence>